<dbReference type="PANTHER" id="PTHR46493:SF1">
    <property type="entry name" value="PEPTIDYL-PROLYL CIS-TRANS ISOMERASE FKBP3"/>
    <property type="match status" value="1"/>
</dbReference>
<protein>
    <recommendedName>
        <fullName evidence="2 6">peptidylprolyl isomerase</fullName>
        <ecNumber evidence="2 6">5.2.1.8</ecNumber>
    </recommendedName>
</protein>
<dbReference type="PROSITE" id="PS50059">
    <property type="entry name" value="FKBP_PPIASE"/>
    <property type="match status" value="1"/>
</dbReference>
<dbReference type="InterPro" id="IPR043368">
    <property type="entry name" value="FKBP3"/>
</dbReference>
<dbReference type="EMBL" id="VXIV02000079">
    <property type="protein sequence ID" value="KAF6041109.1"/>
    <property type="molecule type" value="Genomic_DNA"/>
</dbReference>
<accession>A0A7J7KSJ2</accession>
<evidence type="ECO:0000256" key="5">
    <source>
        <dbReference type="ARBA" id="ARBA00023235"/>
    </source>
</evidence>
<dbReference type="OrthoDB" id="1902587at2759"/>
<proteinExistence type="predicted"/>
<dbReference type="EC" id="5.2.1.8" evidence="2 6"/>
<dbReference type="Gene3D" id="3.10.50.40">
    <property type="match status" value="1"/>
</dbReference>
<evidence type="ECO:0000313" key="8">
    <source>
        <dbReference type="EMBL" id="KAF6041109.1"/>
    </source>
</evidence>
<dbReference type="SUPFAM" id="SSF54534">
    <property type="entry name" value="FKBP-like"/>
    <property type="match status" value="1"/>
</dbReference>
<dbReference type="InterPro" id="IPR046357">
    <property type="entry name" value="PPIase_dom_sf"/>
</dbReference>
<evidence type="ECO:0000256" key="2">
    <source>
        <dbReference type="ARBA" id="ARBA00013194"/>
    </source>
</evidence>
<keyword evidence="5 6" id="KW-0413">Isomerase</keyword>
<keyword evidence="3" id="KW-0597">Phosphoprotein</keyword>
<organism evidence="8 9">
    <name type="scientific">Bugula neritina</name>
    <name type="common">Brown bryozoan</name>
    <name type="synonym">Sertularia neritina</name>
    <dbReference type="NCBI Taxonomy" id="10212"/>
    <lineage>
        <taxon>Eukaryota</taxon>
        <taxon>Metazoa</taxon>
        <taxon>Spiralia</taxon>
        <taxon>Lophotrochozoa</taxon>
        <taxon>Bryozoa</taxon>
        <taxon>Gymnolaemata</taxon>
        <taxon>Cheilostomatida</taxon>
        <taxon>Flustrina</taxon>
        <taxon>Buguloidea</taxon>
        <taxon>Bugulidae</taxon>
        <taxon>Bugula</taxon>
    </lineage>
</organism>
<dbReference type="InterPro" id="IPR041200">
    <property type="entry name" value="FKBP3_BTHB"/>
</dbReference>
<comment type="catalytic activity">
    <reaction evidence="1 6">
        <text>[protein]-peptidylproline (omega=180) = [protein]-peptidylproline (omega=0)</text>
        <dbReference type="Rhea" id="RHEA:16237"/>
        <dbReference type="Rhea" id="RHEA-COMP:10747"/>
        <dbReference type="Rhea" id="RHEA-COMP:10748"/>
        <dbReference type="ChEBI" id="CHEBI:83833"/>
        <dbReference type="ChEBI" id="CHEBI:83834"/>
        <dbReference type="EC" id="5.2.1.8"/>
    </reaction>
</comment>
<dbReference type="InterPro" id="IPR001179">
    <property type="entry name" value="PPIase_FKBP_dom"/>
</dbReference>
<evidence type="ECO:0000256" key="6">
    <source>
        <dbReference type="PROSITE-ProRule" id="PRU00277"/>
    </source>
</evidence>
<dbReference type="Gene3D" id="1.10.720.80">
    <property type="match status" value="1"/>
</dbReference>
<reference evidence="8" key="1">
    <citation type="submission" date="2020-06" db="EMBL/GenBank/DDBJ databases">
        <title>Draft genome of Bugula neritina, a colonial animal packing powerful symbionts and potential medicines.</title>
        <authorList>
            <person name="Rayko M."/>
        </authorList>
    </citation>
    <scope>NUCLEOTIDE SEQUENCE [LARGE SCALE GENOMIC DNA]</scope>
    <source>
        <strain evidence="8">Kwan_BN1</strain>
    </source>
</reference>
<evidence type="ECO:0000256" key="3">
    <source>
        <dbReference type="ARBA" id="ARBA00022553"/>
    </source>
</evidence>
<evidence type="ECO:0000256" key="4">
    <source>
        <dbReference type="ARBA" id="ARBA00023110"/>
    </source>
</evidence>
<keyword evidence="9" id="KW-1185">Reference proteome</keyword>
<dbReference type="Pfam" id="PF18410">
    <property type="entry name" value="BTHB"/>
    <property type="match status" value="1"/>
</dbReference>
<keyword evidence="4 6" id="KW-0697">Rotamase</keyword>
<dbReference type="Pfam" id="PF00254">
    <property type="entry name" value="FKBP_C"/>
    <property type="match status" value="1"/>
</dbReference>
<name>A0A7J7KSJ2_BUGNE</name>
<gene>
    <name evidence="8" type="ORF">EB796_000588</name>
</gene>
<dbReference type="Proteomes" id="UP000593567">
    <property type="component" value="Unassembled WGS sequence"/>
</dbReference>
<sequence length="223" mass="24797">MTSSNFKISIPISCNTNLLRCSRKKEIITWLQEHASFKFLADNKLKGALKNIAKVKSKDDCVKYYLQLCESKDFRKEGELDESAKAAAADKDAVAAVTESAANLDIATETPKFKKAVLKKGNKLNYPRKGDTVKVYYKGSLVNGTVFDTNIHPQRRGKIQPLAFKVGKGLVIRGWDEALLTMSLGEKAQITIEPEWAYGKRGLEGKIPPNATLIFEVELMAIE</sequence>
<dbReference type="PANTHER" id="PTHR46493">
    <property type="entry name" value="PEPTIDYL-PROLYL CIS-TRANS ISOMERASE FKBP3"/>
    <property type="match status" value="1"/>
</dbReference>
<evidence type="ECO:0000259" key="7">
    <source>
        <dbReference type="PROSITE" id="PS50059"/>
    </source>
</evidence>
<dbReference type="FunFam" id="3.10.50.40:FF:000006">
    <property type="entry name" value="Peptidyl-prolyl cis-trans isomerase"/>
    <property type="match status" value="1"/>
</dbReference>
<evidence type="ECO:0000313" key="9">
    <source>
        <dbReference type="Proteomes" id="UP000593567"/>
    </source>
</evidence>
<feature type="domain" description="PPIase FKBP-type" evidence="7">
    <location>
        <begin position="130"/>
        <end position="223"/>
    </location>
</feature>
<comment type="caution">
    <text evidence="8">The sequence shown here is derived from an EMBL/GenBank/DDBJ whole genome shotgun (WGS) entry which is preliminary data.</text>
</comment>
<dbReference type="GO" id="GO:0003755">
    <property type="term" value="F:peptidyl-prolyl cis-trans isomerase activity"/>
    <property type="evidence" value="ECO:0007669"/>
    <property type="project" value="UniProtKB-KW"/>
</dbReference>
<dbReference type="AlphaFoldDB" id="A0A7J7KSJ2"/>
<evidence type="ECO:0000256" key="1">
    <source>
        <dbReference type="ARBA" id="ARBA00000971"/>
    </source>
</evidence>